<dbReference type="AlphaFoldDB" id="A0A9D2M947"/>
<reference evidence="1" key="2">
    <citation type="submission" date="2021-04" db="EMBL/GenBank/DDBJ databases">
        <authorList>
            <person name="Gilroy R."/>
        </authorList>
    </citation>
    <scope>NUCLEOTIDE SEQUENCE</scope>
    <source>
        <strain evidence="1">ChiBcec8-13705</strain>
    </source>
</reference>
<dbReference type="Proteomes" id="UP000886803">
    <property type="component" value="Unassembled WGS sequence"/>
</dbReference>
<organism evidence="1 2">
    <name type="scientific">Candidatus Gemmiger avicola</name>
    <dbReference type="NCBI Taxonomy" id="2838605"/>
    <lineage>
        <taxon>Bacteria</taxon>
        <taxon>Bacillati</taxon>
        <taxon>Bacillota</taxon>
        <taxon>Clostridia</taxon>
        <taxon>Eubacteriales</taxon>
        <taxon>Gemmiger</taxon>
    </lineage>
</organism>
<evidence type="ECO:0000313" key="2">
    <source>
        <dbReference type="Proteomes" id="UP000886803"/>
    </source>
</evidence>
<sequence>MIPSDPIILLSYVNTKLRDRDKDLATFCRKEETDQDALCRKLAEVGYTYNPTRNQFV</sequence>
<gene>
    <name evidence="1" type="ORF">H9945_08860</name>
</gene>
<accession>A0A9D2M947</accession>
<comment type="caution">
    <text evidence="1">The sequence shown here is derived from an EMBL/GenBank/DDBJ whole genome shotgun (WGS) entry which is preliminary data.</text>
</comment>
<protein>
    <submittedName>
        <fullName evidence="1">DUF4250 domain-containing protein</fullName>
    </submittedName>
</protein>
<dbReference type="InterPro" id="IPR025346">
    <property type="entry name" value="DUF4250"/>
</dbReference>
<dbReference type="EMBL" id="DWYG01000150">
    <property type="protein sequence ID" value="HJB42593.1"/>
    <property type="molecule type" value="Genomic_DNA"/>
</dbReference>
<name>A0A9D2M947_9FIRM</name>
<proteinExistence type="predicted"/>
<evidence type="ECO:0000313" key="1">
    <source>
        <dbReference type="EMBL" id="HJB42593.1"/>
    </source>
</evidence>
<reference evidence="1" key="1">
    <citation type="journal article" date="2021" name="PeerJ">
        <title>Extensive microbial diversity within the chicken gut microbiome revealed by metagenomics and culture.</title>
        <authorList>
            <person name="Gilroy R."/>
            <person name="Ravi A."/>
            <person name="Getino M."/>
            <person name="Pursley I."/>
            <person name="Horton D.L."/>
            <person name="Alikhan N.F."/>
            <person name="Baker D."/>
            <person name="Gharbi K."/>
            <person name="Hall N."/>
            <person name="Watson M."/>
            <person name="Adriaenssens E.M."/>
            <person name="Foster-Nyarko E."/>
            <person name="Jarju S."/>
            <person name="Secka A."/>
            <person name="Antonio M."/>
            <person name="Oren A."/>
            <person name="Chaudhuri R.R."/>
            <person name="La Ragione R."/>
            <person name="Hildebrand F."/>
            <person name="Pallen M.J."/>
        </authorList>
    </citation>
    <scope>NUCLEOTIDE SEQUENCE</scope>
    <source>
        <strain evidence="1">ChiBcec8-13705</strain>
    </source>
</reference>
<dbReference type="Pfam" id="PF14056">
    <property type="entry name" value="DUF4250"/>
    <property type="match status" value="1"/>
</dbReference>